<feature type="compositionally biased region" description="Low complexity" evidence="1">
    <location>
        <begin position="157"/>
        <end position="166"/>
    </location>
</feature>
<protein>
    <submittedName>
        <fullName evidence="3">DUF3433 domain protein</fullName>
    </submittedName>
</protein>
<keyword evidence="2" id="KW-1133">Transmembrane helix</keyword>
<feature type="compositionally biased region" description="Basic and acidic residues" evidence="1">
    <location>
        <begin position="620"/>
        <end position="637"/>
    </location>
</feature>
<feature type="transmembrane region" description="Helical" evidence="2">
    <location>
        <begin position="801"/>
        <end position="824"/>
    </location>
</feature>
<feature type="transmembrane region" description="Helical" evidence="2">
    <location>
        <begin position="486"/>
        <end position="505"/>
    </location>
</feature>
<feature type="compositionally biased region" description="Low complexity" evidence="1">
    <location>
        <begin position="49"/>
        <end position="68"/>
    </location>
</feature>
<dbReference type="InterPro" id="IPR021840">
    <property type="entry name" value="DUF3433"/>
</dbReference>
<feature type="transmembrane region" description="Helical" evidence="2">
    <location>
        <begin position="416"/>
        <end position="436"/>
    </location>
</feature>
<feature type="transmembrane region" description="Helical" evidence="2">
    <location>
        <begin position="375"/>
        <end position="396"/>
    </location>
</feature>
<sequence>MRDNLKRKSPRKFETSPQTMASHDGIGDGYPWGHNGQNNQTVHRMATVSDVSSSGSSRLGQSSHPSSSVSLATQSEVSTSHSSETIDVSHVQISSGRSSTIISSIDGSSEQKHSSTPLPDPLRVGTPISPGIRGFIPFSAPSGGVYQPLSPAETPLRRSSTSQSRRASTKKKLSIFPDRSIPEEIDIGLLGAAAPITSHKTSYAPDSDDEDVQVSSPIGAGVDISSFEGPHALHKKEAQGILTGGLGVGFKPDATIKSKDLIATGPPPTSPTQNVTRRLSRRISRTYNPGRTLSIREMGQNEADKRGEIIEVILEDAPVDISSFAGGNASSTADLSFEDDSAKRQSTFVTQSTFRTTNVEVFYPQANWRPFSMRWPYLTALIISSVVLAAAQEYLYQNSIDKPLYTFKRPSELRTWDYFSFKYLPTLIAVAFGVLWQITDFEVKRLEAYYQLSKQEGALAAESINVDYITFFNFLRPVRALQFKHYAVAVSSVATLLAVSLVPTLQSASVVLSPDRKSREAHPTDLKEIQISGPFSRMLSVVLVIVALLGCVLLWQLERRRSGLVADVKGIAGIAAMANRSHILMDFKDMDTANPEMIHQKLKDHRYILRNSSLAPDDRTQLTRQEKDKYDQHERPGNPHPLMLRLPTGILLISGMVLFIGLIPVILFTDANIITDKAPWFVTGLAVCIKLAWGTLETDVRMMEPFYILTKRYASPKVLTLDYSSMPFGWMPVAALFNGHFLVASVGLGSVLAEILTVCAISFSGVAGLDFTNRPPPKPLEGGGDGPSNAHDASEETLLSFWFSFALACCITLYLCGVAAVVYARRRHAFLPRQPNTIASVLAYIHQSKMLYDFVGTEKKSNDDMVKHLVAVGKTYGLGWFTGRDGETHCGVDEEELVSAYRYGADARDASMPWSVDWEHY</sequence>
<keyword evidence="2" id="KW-0812">Transmembrane</keyword>
<feature type="transmembrane region" description="Helical" evidence="2">
    <location>
        <begin position="535"/>
        <end position="555"/>
    </location>
</feature>
<keyword evidence="2" id="KW-0472">Membrane</keyword>
<feature type="region of interest" description="Disordered" evidence="1">
    <location>
        <begin position="620"/>
        <end position="639"/>
    </location>
</feature>
<comment type="caution">
    <text evidence="3">The sequence shown here is derived from an EMBL/GenBank/DDBJ whole genome shotgun (WGS) entry which is preliminary data.</text>
</comment>
<feature type="compositionally biased region" description="Polar residues" evidence="1">
    <location>
        <begin position="69"/>
        <end position="86"/>
    </location>
</feature>
<feature type="compositionally biased region" description="Low complexity" evidence="1">
    <location>
        <begin position="93"/>
        <end position="108"/>
    </location>
</feature>
<dbReference type="EMBL" id="JBFCZG010000002">
    <property type="protein sequence ID" value="KAL3425789.1"/>
    <property type="molecule type" value="Genomic_DNA"/>
</dbReference>
<proteinExistence type="predicted"/>
<keyword evidence="4" id="KW-1185">Reference proteome</keyword>
<accession>A0ABR4PR04</accession>
<dbReference type="Proteomes" id="UP001629113">
    <property type="component" value="Unassembled WGS sequence"/>
</dbReference>
<organism evidence="3 4">
    <name type="scientific">Phlyctema vagabunda</name>
    <dbReference type="NCBI Taxonomy" id="108571"/>
    <lineage>
        <taxon>Eukaryota</taxon>
        <taxon>Fungi</taxon>
        <taxon>Dikarya</taxon>
        <taxon>Ascomycota</taxon>
        <taxon>Pezizomycotina</taxon>
        <taxon>Leotiomycetes</taxon>
        <taxon>Helotiales</taxon>
        <taxon>Dermateaceae</taxon>
        <taxon>Phlyctema</taxon>
    </lineage>
</organism>
<feature type="transmembrane region" description="Helical" evidence="2">
    <location>
        <begin position="741"/>
        <end position="767"/>
    </location>
</feature>
<gene>
    <name evidence="3" type="ORF">PVAG01_02580</name>
</gene>
<reference evidence="3 4" key="1">
    <citation type="submission" date="2024-06" db="EMBL/GenBank/DDBJ databases">
        <title>Complete genome of Phlyctema vagabunda strain 19-DSS-EL-015.</title>
        <authorList>
            <person name="Fiorenzani C."/>
        </authorList>
    </citation>
    <scope>NUCLEOTIDE SEQUENCE [LARGE SCALE GENOMIC DNA]</scope>
    <source>
        <strain evidence="3 4">19-DSS-EL-015</strain>
    </source>
</reference>
<dbReference type="Pfam" id="PF11915">
    <property type="entry name" value="DUF3433"/>
    <property type="match status" value="2"/>
</dbReference>
<name>A0ABR4PR04_9HELO</name>
<feature type="region of interest" description="Disordered" evidence="1">
    <location>
        <begin position="146"/>
        <end position="172"/>
    </location>
</feature>
<evidence type="ECO:0000256" key="1">
    <source>
        <dbReference type="SAM" id="MobiDB-lite"/>
    </source>
</evidence>
<evidence type="ECO:0000313" key="4">
    <source>
        <dbReference type="Proteomes" id="UP001629113"/>
    </source>
</evidence>
<feature type="compositionally biased region" description="Basic and acidic residues" evidence="1">
    <location>
        <begin position="1"/>
        <end position="14"/>
    </location>
</feature>
<dbReference type="PANTHER" id="PTHR37544:SF3">
    <property type="entry name" value="SPRAY"/>
    <property type="match status" value="1"/>
</dbReference>
<feature type="region of interest" description="Disordered" evidence="1">
    <location>
        <begin position="1"/>
        <end position="126"/>
    </location>
</feature>
<dbReference type="PANTHER" id="PTHR37544">
    <property type="entry name" value="SPRAY-RELATED"/>
    <property type="match status" value="1"/>
</dbReference>
<evidence type="ECO:0000256" key="2">
    <source>
        <dbReference type="SAM" id="Phobius"/>
    </source>
</evidence>
<evidence type="ECO:0000313" key="3">
    <source>
        <dbReference type="EMBL" id="KAL3425789.1"/>
    </source>
</evidence>
<feature type="transmembrane region" description="Helical" evidence="2">
    <location>
        <begin position="642"/>
        <end position="666"/>
    </location>
</feature>